<dbReference type="KEGG" id="pstg:E8M01_22900"/>
<dbReference type="AlphaFoldDB" id="A0A4D7B8T3"/>
<dbReference type="Proteomes" id="UP000298781">
    <property type="component" value="Chromosome"/>
</dbReference>
<dbReference type="InterPro" id="IPR010148">
    <property type="entry name" value="CRISPR-assoc_prot_CT1975"/>
</dbReference>
<evidence type="ECO:0000313" key="2">
    <source>
        <dbReference type="Proteomes" id="UP000298781"/>
    </source>
</evidence>
<accession>A0A4D7B8T3</accession>
<dbReference type="NCBIfam" id="TIGR01869">
    <property type="entry name" value="casC_Cse4"/>
    <property type="match status" value="1"/>
</dbReference>
<organism evidence="1 2">
    <name type="scientific">Phreatobacter stygius</name>
    <dbReference type="NCBI Taxonomy" id="1940610"/>
    <lineage>
        <taxon>Bacteria</taxon>
        <taxon>Pseudomonadati</taxon>
        <taxon>Pseudomonadota</taxon>
        <taxon>Alphaproteobacteria</taxon>
        <taxon>Hyphomicrobiales</taxon>
        <taxon>Phreatobacteraceae</taxon>
        <taxon>Phreatobacter</taxon>
    </lineage>
</organism>
<proteinExistence type="predicted"/>
<dbReference type="EMBL" id="CP039690">
    <property type="protein sequence ID" value="QCI66840.1"/>
    <property type="molecule type" value="Genomic_DNA"/>
</dbReference>
<keyword evidence="2" id="KW-1185">Reference proteome</keyword>
<reference evidence="1 2" key="1">
    <citation type="submission" date="2019-04" db="EMBL/GenBank/DDBJ databases">
        <title>Phreatobacter aquaticus sp. nov.</title>
        <authorList>
            <person name="Choi A."/>
        </authorList>
    </citation>
    <scope>NUCLEOTIDE SEQUENCE [LARGE SCALE GENOMIC DNA]</scope>
    <source>
        <strain evidence="1 2">KCTC 52518</strain>
    </source>
</reference>
<gene>
    <name evidence="1" type="primary">cas7e</name>
    <name evidence="1" type="ORF">E8M01_22900</name>
</gene>
<name>A0A4D7B8T3_9HYPH</name>
<dbReference type="OrthoDB" id="5291250at2"/>
<dbReference type="RefSeq" id="WP_136962279.1">
    <property type="nucleotide sequence ID" value="NZ_CP039690.1"/>
</dbReference>
<dbReference type="Pfam" id="PF09344">
    <property type="entry name" value="Cas_CT1975"/>
    <property type="match status" value="1"/>
</dbReference>
<sequence length="355" mass="37649">MTRFLQLHLLTPYAAANLNRDDTGRPKTLNFGGAERLRISSQSLKRAFRISDVFIQGLPGALGKRSQHFAHELVAALIARGLSEEEARARAEAVIKHDKLGKVKKGQAATEQLVHLGPDELATIAGLADRLAASADLNEKKVLVLKDKPRAADIAMFGRMLADNPGFNVEAAVQVAHAFTTHRATVEDDYYTAVDDIKNADDEADRGAGFIGVQEFGAGLFYLYICVNADLLVDNLSGDTALAADAVEALIRAAATVSPSGKQNAFASRAKARYALLEIGKETPRSLASAFQHAVGGRSGEDDHFEASYRRLTDLRNGFAAAYGEASQGTEMKVAADGSGSLADLVGAGRAAVGA</sequence>
<evidence type="ECO:0000313" key="1">
    <source>
        <dbReference type="EMBL" id="QCI66840.1"/>
    </source>
</evidence>
<protein>
    <submittedName>
        <fullName evidence="1">Type I-E CRISPR-associated protein Cas7/Cse4/CasC</fullName>
    </submittedName>
</protein>